<dbReference type="Proteomes" id="UP000479190">
    <property type="component" value="Unassembled WGS sequence"/>
</dbReference>
<evidence type="ECO:0000313" key="1">
    <source>
        <dbReference type="EMBL" id="CAB0029461.1"/>
    </source>
</evidence>
<sequence>LRGISSHLWHAFRWHKSHIVAPRRSHHTRIRSCANLTLRYQKTNPSKKAVQLFATCLRSKVTLVPYHQT</sequence>
<gene>
    <name evidence="1" type="ORF">TBRA_LOCUS1498</name>
</gene>
<reference evidence="1 2" key="1">
    <citation type="submission" date="2020-02" db="EMBL/GenBank/DDBJ databases">
        <authorList>
            <person name="Ferguson B K."/>
        </authorList>
    </citation>
    <scope>NUCLEOTIDE SEQUENCE [LARGE SCALE GENOMIC DNA]</scope>
</reference>
<feature type="non-terminal residue" evidence="1">
    <location>
        <position position="69"/>
    </location>
</feature>
<evidence type="ECO:0000313" key="2">
    <source>
        <dbReference type="Proteomes" id="UP000479190"/>
    </source>
</evidence>
<keyword evidence="2" id="KW-1185">Reference proteome</keyword>
<feature type="non-terminal residue" evidence="1">
    <location>
        <position position="1"/>
    </location>
</feature>
<organism evidence="1 2">
    <name type="scientific">Trichogramma brassicae</name>
    <dbReference type="NCBI Taxonomy" id="86971"/>
    <lineage>
        <taxon>Eukaryota</taxon>
        <taxon>Metazoa</taxon>
        <taxon>Ecdysozoa</taxon>
        <taxon>Arthropoda</taxon>
        <taxon>Hexapoda</taxon>
        <taxon>Insecta</taxon>
        <taxon>Pterygota</taxon>
        <taxon>Neoptera</taxon>
        <taxon>Endopterygota</taxon>
        <taxon>Hymenoptera</taxon>
        <taxon>Apocrita</taxon>
        <taxon>Proctotrupomorpha</taxon>
        <taxon>Chalcidoidea</taxon>
        <taxon>Trichogrammatidae</taxon>
        <taxon>Trichogramma</taxon>
    </lineage>
</organism>
<protein>
    <submittedName>
        <fullName evidence="1">Uncharacterized protein</fullName>
    </submittedName>
</protein>
<name>A0A6H5I3W5_9HYME</name>
<dbReference type="EMBL" id="CADCXV010000313">
    <property type="protein sequence ID" value="CAB0029461.1"/>
    <property type="molecule type" value="Genomic_DNA"/>
</dbReference>
<accession>A0A6H5I3W5</accession>
<proteinExistence type="predicted"/>
<dbReference type="AlphaFoldDB" id="A0A6H5I3W5"/>